<sequence length="391" mass="42317">MPMATKRDYYEVLEVTRTSTGEEIKRSYRKLAVKYHPDKNPGDHTAEEKFKELGEAYDILSDEQKRSAYDRYGHQAFAQGGGAARGAGGGFHDPFDIFREVFGASGGGGGGGIFEQFFGGAAAGGGQRPDRDGKQRGSDLRYDMQIRLEEAAFGCDKEIEVSKLETCDVCNGSGAESGSRAVSCRDCGGRGQVISSRGFFQVSQTCPRCRGTGQVIERPCRKCSGEGRIEAASRIKLKIPAGIEDGSRLRSMRNGEAGLRGGPPGDLYVVVHIKEHEVFEREDSNLFCEVPVSFSVAALGGEVTVPTLDGQAQLKVPAGTQGGTSFKLRGKGVPSLNSHNRGDLIVRVAVEVPTRLNAEQRKKLEEFSALMGEENSPLHKGFFEKAKEFFG</sequence>
<evidence type="ECO:0000256" key="15">
    <source>
        <dbReference type="PROSITE-ProRule" id="PRU00546"/>
    </source>
</evidence>
<reference evidence="18 19" key="1">
    <citation type="journal article" date="2011" name="J. Bacteriol.">
        <title>Genome sequence of Chthoniobacter flavus Ellin428, an aerobic heterotrophic soil bacterium.</title>
        <authorList>
            <person name="Kant R."/>
            <person name="van Passel M.W."/>
            <person name="Palva A."/>
            <person name="Lucas S."/>
            <person name="Lapidus A."/>
            <person name="Glavina Del Rio T."/>
            <person name="Dalin E."/>
            <person name="Tice H."/>
            <person name="Bruce D."/>
            <person name="Goodwin L."/>
            <person name="Pitluck S."/>
            <person name="Larimer F.W."/>
            <person name="Land M.L."/>
            <person name="Hauser L."/>
            <person name="Sangwan P."/>
            <person name="de Vos W.M."/>
            <person name="Janssen P.H."/>
            <person name="Smidt H."/>
        </authorList>
    </citation>
    <scope>NUCLEOTIDE SEQUENCE [LARGE SCALE GENOMIC DNA]</scope>
    <source>
        <strain evidence="18 19">Ellin428</strain>
    </source>
</reference>
<evidence type="ECO:0000256" key="3">
    <source>
        <dbReference type="ARBA" id="ARBA00022490"/>
    </source>
</evidence>
<dbReference type="EMBL" id="ABVL01000010">
    <property type="protein sequence ID" value="EDY18997.1"/>
    <property type="molecule type" value="Genomic_DNA"/>
</dbReference>
<feature type="repeat" description="CXXCXGXG motif" evidence="14">
    <location>
        <begin position="206"/>
        <end position="213"/>
    </location>
</feature>
<feature type="binding site" evidence="14">
    <location>
        <position position="187"/>
    </location>
    <ligand>
        <name>Zn(2+)</name>
        <dbReference type="ChEBI" id="CHEBI:29105"/>
        <label>2</label>
    </ligand>
</feature>
<dbReference type="PANTHER" id="PTHR43096">
    <property type="entry name" value="DNAJ HOMOLOG 1, MITOCHONDRIAL-RELATED"/>
    <property type="match status" value="1"/>
</dbReference>
<dbReference type="PROSITE" id="PS50076">
    <property type="entry name" value="DNAJ_2"/>
    <property type="match status" value="1"/>
</dbReference>
<keyword evidence="6 14" id="KW-0677">Repeat</keyword>
<dbReference type="FunFam" id="1.10.287.110:FF:000034">
    <property type="entry name" value="Chaperone protein DnaJ"/>
    <property type="match status" value="1"/>
</dbReference>
<comment type="cofactor">
    <cofactor evidence="14">
        <name>Zn(2+)</name>
        <dbReference type="ChEBI" id="CHEBI:29105"/>
    </cofactor>
    <text evidence="14">Binds 2 Zn(2+) ions per monomer.</text>
</comment>
<evidence type="ECO:0000256" key="4">
    <source>
        <dbReference type="ARBA" id="ARBA00022705"/>
    </source>
</evidence>
<dbReference type="PRINTS" id="PR00625">
    <property type="entry name" value="JDOMAIN"/>
</dbReference>
<comment type="subcellular location">
    <subcellularLocation>
        <location evidence="1 14">Cytoplasm</location>
    </subcellularLocation>
</comment>
<dbReference type="FunFam" id="2.60.260.20:FF:000004">
    <property type="entry name" value="Molecular chaperone DnaJ"/>
    <property type="match status" value="1"/>
</dbReference>
<dbReference type="InterPro" id="IPR036410">
    <property type="entry name" value="HSP_DnaJ_Cys-rich_dom_sf"/>
</dbReference>
<comment type="domain">
    <text evidence="14">The J domain is necessary and sufficient to stimulate DnaK ATPase activity. Zinc center 1 plays an important role in the autonomous, DnaK-independent chaperone activity of DnaJ. Zinc center 2 is essential for interaction with DnaK and for DnaJ activity.</text>
</comment>
<evidence type="ECO:0000313" key="18">
    <source>
        <dbReference type="EMBL" id="EDY18997.1"/>
    </source>
</evidence>
<dbReference type="FunCoup" id="B4D417">
    <property type="interactions" value="590"/>
</dbReference>
<keyword evidence="5 14" id="KW-0479">Metal-binding</keyword>
<organism evidence="18 19">
    <name type="scientific">Chthoniobacter flavus Ellin428</name>
    <dbReference type="NCBI Taxonomy" id="497964"/>
    <lineage>
        <taxon>Bacteria</taxon>
        <taxon>Pseudomonadati</taxon>
        <taxon>Verrucomicrobiota</taxon>
        <taxon>Spartobacteria</taxon>
        <taxon>Chthoniobacterales</taxon>
        <taxon>Chthoniobacteraceae</taxon>
        <taxon>Chthoniobacter</taxon>
    </lineage>
</organism>
<evidence type="ECO:0000256" key="10">
    <source>
        <dbReference type="ARBA" id="ARBA00023186"/>
    </source>
</evidence>
<comment type="function">
    <text evidence="11 14">Participates actively in the response to hyperosmotic and heat shock by preventing the aggregation of stress-denatured proteins and by disaggregating proteins, also in an autonomous, DnaK-independent fashion. Unfolded proteins bind initially to DnaJ; upon interaction with the DnaJ-bound protein, DnaK hydrolyzes its bound ATP, resulting in the formation of a stable complex. GrpE releases ADP from DnaK; ATP binding to DnaK triggers the release of the substrate protein, thus completing the reaction cycle. Several rounds of ATP-dependent interactions between DnaJ, DnaK and GrpE are required for fully efficient folding. Also involved, together with DnaK and GrpE, in the DNA replication of plasmids through activation of initiation proteins.</text>
</comment>
<keyword evidence="8 14" id="KW-0862">Zinc</keyword>
<feature type="binding site" evidence="14">
    <location>
        <position position="167"/>
    </location>
    <ligand>
        <name>Zn(2+)</name>
        <dbReference type="ChEBI" id="CHEBI:29105"/>
        <label>1</label>
    </ligand>
</feature>
<evidence type="ECO:0000256" key="9">
    <source>
        <dbReference type="ARBA" id="ARBA00023016"/>
    </source>
</evidence>
<evidence type="ECO:0000256" key="1">
    <source>
        <dbReference type="ARBA" id="ARBA00004496"/>
    </source>
</evidence>
<keyword evidence="4 14" id="KW-0235">DNA replication</keyword>
<dbReference type="CDD" id="cd10719">
    <property type="entry name" value="DnaJ_zf"/>
    <property type="match status" value="1"/>
</dbReference>
<feature type="binding site" evidence="14">
    <location>
        <position position="220"/>
    </location>
    <ligand>
        <name>Zn(2+)</name>
        <dbReference type="ChEBI" id="CHEBI:29105"/>
        <label>1</label>
    </ligand>
</feature>
<comment type="similarity">
    <text evidence="12 14">Belongs to the DnaJ family.</text>
</comment>
<dbReference type="Pfam" id="PF00226">
    <property type="entry name" value="DnaJ"/>
    <property type="match status" value="1"/>
</dbReference>
<dbReference type="GO" id="GO:0051082">
    <property type="term" value="F:unfolded protein binding"/>
    <property type="evidence" value="ECO:0007669"/>
    <property type="project" value="UniProtKB-UniRule"/>
</dbReference>
<dbReference type="PROSITE" id="PS00636">
    <property type="entry name" value="DNAJ_1"/>
    <property type="match status" value="1"/>
</dbReference>
<name>B4D417_9BACT</name>
<gene>
    <name evidence="14" type="primary">dnaJ</name>
    <name evidence="18" type="ORF">CfE428DRAFT_3655</name>
</gene>
<dbReference type="GO" id="GO:0005737">
    <property type="term" value="C:cytoplasm"/>
    <property type="evidence" value="ECO:0007669"/>
    <property type="project" value="UniProtKB-SubCell"/>
</dbReference>
<keyword evidence="9 14" id="KW-0346">Stress response</keyword>
<dbReference type="Pfam" id="PF00684">
    <property type="entry name" value="DnaJ_CXXCXGXG"/>
    <property type="match status" value="1"/>
</dbReference>
<evidence type="ECO:0000256" key="13">
    <source>
        <dbReference type="ARBA" id="ARBA00067609"/>
    </source>
</evidence>
<dbReference type="AlphaFoldDB" id="B4D417"/>
<feature type="repeat" description="CXXCXGXG motif" evidence="14">
    <location>
        <begin position="167"/>
        <end position="174"/>
    </location>
</feature>
<evidence type="ECO:0000256" key="2">
    <source>
        <dbReference type="ARBA" id="ARBA00011738"/>
    </source>
</evidence>
<dbReference type="InParanoid" id="B4D417"/>
<feature type="repeat" description="CXXCXGXG motif" evidence="14">
    <location>
        <begin position="184"/>
        <end position="191"/>
    </location>
</feature>
<dbReference type="GO" id="GO:0006260">
    <property type="term" value="P:DNA replication"/>
    <property type="evidence" value="ECO:0007669"/>
    <property type="project" value="UniProtKB-KW"/>
</dbReference>
<dbReference type="GO" id="GO:0042026">
    <property type="term" value="P:protein refolding"/>
    <property type="evidence" value="ECO:0007669"/>
    <property type="project" value="TreeGrafter"/>
</dbReference>
<comment type="subunit">
    <text evidence="2 14">Homodimer.</text>
</comment>
<dbReference type="GO" id="GO:0005524">
    <property type="term" value="F:ATP binding"/>
    <property type="evidence" value="ECO:0007669"/>
    <property type="project" value="InterPro"/>
</dbReference>
<dbReference type="Pfam" id="PF01556">
    <property type="entry name" value="DnaJ_C"/>
    <property type="match status" value="1"/>
</dbReference>
<evidence type="ECO:0000259" key="17">
    <source>
        <dbReference type="PROSITE" id="PS51188"/>
    </source>
</evidence>
<evidence type="ECO:0000313" key="19">
    <source>
        <dbReference type="Proteomes" id="UP000005824"/>
    </source>
</evidence>
<dbReference type="SUPFAM" id="SSF49493">
    <property type="entry name" value="HSP40/DnaJ peptide-binding domain"/>
    <property type="match status" value="2"/>
</dbReference>
<dbReference type="InterPro" id="IPR001623">
    <property type="entry name" value="DnaJ_domain"/>
</dbReference>
<keyword evidence="7 14" id="KW-0863">Zinc-finger</keyword>
<feature type="binding site" evidence="14">
    <location>
        <position position="206"/>
    </location>
    <ligand>
        <name>Zn(2+)</name>
        <dbReference type="ChEBI" id="CHEBI:29105"/>
        <label>2</label>
    </ligand>
</feature>
<proteinExistence type="inferred from homology"/>
<keyword evidence="19" id="KW-1185">Reference proteome</keyword>
<dbReference type="Gene3D" id="2.10.230.10">
    <property type="entry name" value="Heat shock protein DnaJ, cysteine-rich domain"/>
    <property type="match status" value="1"/>
</dbReference>
<feature type="binding site" evidence="14">
    <location>
        <position position="223"/>
    </location>
    <ligand>
        <name>Zn(2+)</name>
        <dbReference type="ChEBI" id="CHEBI:29105"/>
        <label>1</label>
    </ligand>
</feature>
<dbReference type="STRING" id="497964.CfE428DRAFT_3655"/>
<comment type="caution">
    <text evidence="18">The sequence shown here is derived from an EMBL/GenBank/DDBJ whole genome shotgun (WGS) entry which is preliminary data.</text>
</comment>
<dbReference type="GO" id="GO:0009408">
    <property type="term" value="P:response to heat"/>
    <property type="evidence" value="ECO:0007669"/>
    <property type="project" value="InterPro"/>
</dbReference>
<evidence type="ECO:0000256" key="6">
    <source>
        <dbReference type="ARBA" id="ARBA00022737"/>
    </source>
</evidence>
<dbReference type="CDD" id="cd10747">
    <property type="entry name" value="DnaJ_C"/>
    <property type="match status" value="1"/>
</dbReference>
<dbReference type="NCBIfam" id="TIGR02349">
    <property type="entry name" value="DnaJ_bact"/>
    <property type="match status" value="1"/>
</dbReference>
<evidence type="ECO:0000256" key="8">
    <source>
        <dbReference type="ARBA" id="ARBA00022833"/>
    </source>
</evidence>
<evidence type="ECO:0000256" key="11">
    <source>
        <dbReference type="ARBA" id="ARBA00053423"/>
    </source>
</evidence>
<dbReference type="PANTHER" id="PTHR43096:SF52">
    <property type="entry name" value="DNAJ HOMOLOG 1, MITOCHONDRIAL-RELATED"/>
    <property type="match status" value="1"/>
</dbReference>
<dbReference type="FunFam" id="2.10.230.10:FF:000002">
    <property type="entry name" value="Molecular chaperone DnaJ"/>
    <property type="match status" value="1"/>
</dbReference>
<feature type="binding site" evidence="14">
    <location>
        <position position="184"/>
    </location>
    <ligand>
        <name>Zn(2+)</name>
        <dbReference type="ChEBI" id="CHEBI:29105"/>
        <label>2</label>
    </ligand>
</feature>
<dbReference type="InterPro" id="IPR012724">
    <property type="entry name" value="DnaJ"/>
</dbReference>
<dbReference type="CDD" id="cd06257">
    <property type="entry name" value="DnaJ"/>
    <property type="match status" value="1"/>
</dbReference>
<dbReference type="eggNOG" id="COG0484">
    <property type="taxonomic scope" value="Bacteria"/>
</dbReference>
<feature type="binding site" evidence="14">
    <location>
        <position position="170"/>
    </location>
    <ligand>
        <name>Zn(2+)</name>
        <dbReference type="ChEBI" id="CHEBI:29105"/>
        <label>1</label>
    </ligand>
</feature>
<dbReference type="SUPFAM" id="SSF57938">
    <property type="entry name" value="DnaJ/Hsp40 cysteine-rich domain"/>
    <property type="match status" value="1"/>
</dbReference>
<dbReference type="SUPFAM" id="SSF46565">
    <property type="entry name" value="Chaperone J-domain"/>
    <property type="match status" value="1"/>
</dbReference>
<evidence type="ECO:0000256" key="12">
    <source>
        <dbReference type="ARBA" id="ARBA00061004"/>
    </source>
</evidence>
<dbReference type="InterPro" id="IPR036869">
    <property type="entry name" value="J_dom_sf"/>
</dbReference>
<accession>B4D417</accession>
<dbReference type="InterPro" id="IPR001305">
    <property type="entry name" value="HSP_DnaJ_Cys-rich_dom"/>
</dbReference>
<dbReference type="Proteomes" id="UP000005824">
    <property type="component" value="Unassembled WGS sequence"/>
</dbReference>
<dbReference type="GO" id="GO:0031072">
    <property type="term" value="F:heat shock protein binding"/>
    <property type="evidence" value="ECO:0007669"/>
    <property type="project" value="InterPro"/>
</dbReference>
<dbReference type="PROSITE" id="PS51188">
    <property type="entry name" value="ZF_CR"/>
    <property type="match status" value="1"/>
</dbReference>
<keyword evidence="3 14" id="KW-0963">Cytoplasm</keyword>
<dbReference type="InterPro" id="IPR002939">
    <property type="entry name" value="DnaJ_C"/>
</dbReference>
<evidence type="ECO:0000256" key="5">
    <source>
        <dbReference type="ARBA" id="ARBA00022723"/>
    </source>
</evidence>
<feature type="binding site" evidence="14">
    <location>
        <position position="209"/>
    </location>
    <ligand>
        <name>Zn(2+)</name>
        <dbReference type="ChEBI" id="CHEBI:29105"/>
        <label>2</label>
    </ligand>
</feature>
<dbReference type="NCBIfam" id="NF008035">
    <property type="entry name" value="PRK10767.1"/>
    <property type="match status" value="1"/>
</dbReference>
<dbReference type="Gene3D" id="1.10.287.110">
    <property type="entry name" value="DnaJ domain"/>
    <property type="match status" value="1"/>
</dbReference>
<dbReference type="SMART" id="SM00271">
    <property type="entry name" value="DnaJ"/>
    <property type="match status" value="1"/>
</dbReference>
<evidence type="ECO:0000256" key="14">
    <source>
        <dbReference type="HAMAP-Rule" id="MF_01152"/>
    </source>
</evidence>
<feature type="repeat" description="CXXCXGXG motif" evidence="14">
    <location>
        <begin position="220"/>
        <end position="227"/>
    </location>
</feature>
<dbReference type="GO" id="GO:0008270">
    <property type="term" value="F:zinc ion binding"/>
    <property type="evidence" value="ECO:0007669"/>
    <property type="project" value="UniProtKB-UniRule"/>
</dbReference>
<feature type="zinc finger region" description="CR-type" evidence="15">
    <location>
        <begin position="154"/>
        <end position="232"/>
    </location>
</feature>
<dbReference type="InterPro" id="IPR008971">
    <property type="entry name" value="HSP40/DnaJ_pept-bd"/>
</dbReference>
<evidence type="ECO:0000256" key="7">
    <source>
        <dbReference type="ARBA" id="ARBA00022771"/>
    </source>
</evidence>
<keyword evidence="10 14" id="KW-0143">Chaperone</keyword>
<dbReference type="InterPro" id="IPR018253">
    <property type="entry name" value="DnaJ_domain_CS"/>
</dbReference>
<feature type="domain" description="CR-type" evidence="17">
    <location>
        <begin position="154"/>
        <end position="232"/>
    </location>
</feature>
<dbReference type="HAMAP" id="MF_01152">
    <property type="entry name" value="DnaJ"/>
    <property type="match status" value="1"/>
</dbReference>
<dbReference type="Gene3D" id="2.60.260.20">
    <property type="entry name" value="Urease metallochaperone UreE, N-terminal domain"/>
    <property type="match status" value="2"/>
</dbReference>
<protein>
    <recommendedName>
        <fullName evidence="13 14">Chaperone protein DnaJ</fullName>
    </recommendedName>
</protein>
<feature type="domain" description="J" evidence="16">
    <location>
        <begin position="8"/>
        <end position="73"/>
    </location>
</feature>
<evidence type="ECO:0000259" key="16">
    <source>
        <dbReference type="PROSITE" id="PS50076"/>
    </source>
</evidence>